<name>A0A8S2YEU6_9BILA</name>
<gene>
    <name evidence="2" type="ORF">GIL414_LOCUS36829</name>
    <name evidence="3" type="ORF">SMN809_LOCUS48111</name>
</gene>
<feature type="non-terminal residue" evidence="2">
    <location>
        <position position="68"/>
    </location>
</feature>
<organism evidence="2 4">
    <name type="scientific">Rotaria magnacalcarata</name>
    <dbReference type="NCBI Taxonomy" id="392030"/>
    <lineage>
        <taxon>Eukaryota</taxon>
        <taxon>Metazoa</taxon>
        <taxon>Spiralia</taxon>
        <taxon>Gnathifera</taxon>
        <taxon>Rotifera</taxon>
        <taxon>Eurotatoria</taxon>
        <taxon>Bdelloidea</taxon>
        <taxon>Philodinida</taxon>
        <taxon>Philodinidae</taxon>
        <taxon>Rotaria</taxon>
    </lineage>
</organism>
<comment type="caution">
    <text evidence="2">The sequence shown here is derived from an EMBL/GenBank/DDBJ whole genome shotgun (WGS) entry which is preliminary data.</text>
</comment>
<dbReference type="EMBL" id="CAJOBJ010092790">
    <property type="protein sequence ID" value="CAF4550790.1"/>
    <property type="molecule type" value="Genomic_DNA"/>
</dbReference>
<evidence type="ECO:0000313" key="3">
    <source>
        <dbReference type="EMBL" id="CAF4822654.1"/>
    </source>
</evidence>
<proteinExistence type="predicted"/>
<evidence type="ECO:0000256" key="1">
    <source>
        <dbReference type="SAM" id="Phobius"/>
    </source>
</evidence>
<accession>A0A8S2YEU6</accession>
<feature type="transmembrane region" description="Helical" evidence="1">
    <location>
        <begin position="26"/>
        <end position="45"/>
    </location>
</feature>
<evidence type="ECO:0000313" key="2">
    <source>
        <dbReference type="EMBL" id="CAF4550790.1"/>
    </source>
</evidence>
<dbReference type="Proteomes" id="UP000676336">
    <property type="component" value="Unassembled WGS sequence"/>
</dbReference>
<keyword evidence="1" id="KW-0812">Transmembrane</keyword>
<evidence type="ECO:0000313" key="4">
    <source>
        <dbReference type="Proteomes" id="UP000681720"/>
    </source>
</evidence>
<dbReference type="Proteomes" id="UP000681720">
    <property type="component" value="Unassembled WGS sequence"/>
</dbReference>
<dbReference type="AlphaFoldDB" id="A0A8S2YEU6"/>
<keyword evidence="1" id="KW-0472">Membrane</keyword>
<protein>
    <submittedName>
        <fullName evidence="2">Uncharacterized protein</fullName>
    </submittedName>
</protein>
<keyword evidence="1" id="KW-1133">Transmembrane helix</keyword>
<reference evidence="2" key="1">
    <citation type="submission" date="2021-02" db="EMBL/GenBank/DDBJ databases">
        <authorList>
            <person name="Nowell W R."/>
        </authorList>
    </citation>
    <scope>NUCLEOTIDE SEQUENCE</scope>
</reference>
<sequence length="68" mass="7825">MLAGWGADLTATNRFFCKLRGFTVNTARPVAIWYILFAMIDRWLLSSVKTERRQMSSVKNARRAMVIS</sequence>
<dbReference type="EMBL" id="CAJOBI010153851">
    <property type="protein sequence ID" value="CAF4822654.1"/>
    <property type="molecule type" value="Genomic_DNA"/>
</dbReference>